<dbReference type="SMART" id="SM00020">
    <property type="entry name" value="Tryp_SPc"/>
    <property type="match status" value="1"/>
</dbReference>
<dbReference type="Proteomes" id="UP000245119">
    <property type="component" value="Linkage Group LG1"/>
</dbReference>
<gene>
    <name evidence="3" type="ORF">C0Q70_00024</name>
</gene>
<evidence type="ECO:0000313" key="4">
    <source>
        <dbReference type="Proteomes" id="UP000245119"/>
    </source>
</evidence>
<reference evidence="3 4" key="1">
    <citation type="submission" date="2018-04" db="EMBL/GenBank/DDBJ databases">
        <title>The genome of golden apple snail Pomacea canaliculata provides insight into stress tolerance and invasive adaptation.</title>
        <authorList>
            <person name="Liu C."/>
            <person name="Liu B."/>
            <person name="Ren Y."/>
            <person name="Zhang Y."/>
            <person name="Wang H."/>
            <person name="Li S."/>
            <person name="Jiang F."/>
            <person name="Yin L."/>
            <person name="Zhang G."/>
            <person name="Qian W."/>
            <person name="Fan W."/>
        </authorList>
    </citation>
    <scope>NUCLEOTIDE SEQUENCE [LARGE SCALE GENOMIC DNA]</scope>
    <source>
        <strain evidence="3">SZHN2017</strain>
        <tissue evidence="3">Muscle</tissue>
    </source>
</reference>
<proteinExistence type="predicted"/>
<dbReference type="GO" id="GO:0006508">
    <property type="term" value="P:proteolysis"/>
    <property type="evidence" value="ECO:0007669"/>
    <property type="project" value="InterPro"/>
</dbReference>
<dbReference type="STRING" id="400727.A0A2T7PVI2"/>
<organism evidence="3 4">
    <name type="scientific">Pomacea canaliculata</name>
    <name type="common">Golden apple snail</name>
    <dbReference type="NCBI Taxonomy" id="400727"/>
    <lineage>
        <taxon>Eukaryota</taxon>
        <taxon>Metazoa</taxon>
        <taxon>Spiralia</taxon>
        <taxon>Lophotrochozoa</taxon>
        <taxon>Mollusca</taxon>
        <taxon>Gastropoda</taxon>
        <taxon>Caenogastropoda</taxon>
        <taxon>Architaenioglossa</taxon>
        <taxon>Ampullarioidea</taxon>
        <taxon>Ampullariidae</taxon>
        <taxon>Pomacea</taxon>
    </lineage>
</organism>
<dbReference type="InterPro" id="IPR018114">
    <property type="entry name" value="TRYPSIN_HIS"/>
</dbReference>
<dbReference type="SUPFAM" id="SSF50494">
    <property type="entry name" value="Trypsin-like serine proteases"/>
    <property type="match status" value="1"/>
</dbReference>
<dbReference type="PANTHER" id="PTHR24252">
    <property type="entry name" value="ACROSIN-RELATED"/>
    <property type="match status" value="1"/>
</dbReference>
<comment type="caution">
    <text evidence="3">The sequence shown here is derived from an EMBL/GenBank/DDBJ whole genome shotgun (WGS) entry which is preliminary data.</text>
</comment>
<dbReference type="PANTHER" id="PTHR24252:SF8">
    <property type="entry name" value="ACROSIN"/>
    <property type="match status" value="1"/>
</dbReference>
<dbReference type="InterPro" id="IPR009003">
    <property type="entry name" value="Peptidase_S1_PA"/>
</dbReference>
<dbReference type="PRINTS" id="PR00722">
    <property type="entry name" value="CHYMOTRYPSIN"/>
</dbReference>
<dbReference type="FunFam" id="2.40.10.10:FF:000068">
    <property type="entry name" value="transmembrane protease serine 2"/>
    <property type="match status" value="1"/>
</dbReference>
<protein>
    <recommendedName>
        <fullName evidence="2">Peptidase S1 domain-containing protein</fullName>
    </recommendedName>
</protein>
<sequence length="444" mass="49633">MKKRPDLTSPGFHTCLASTLSNIRVRYVTSRHITSHHRWKAVQKRNDYKLIRASIVRSSPRQGSCVDSYKQGSSPEYPTRVTLVDSDKGGSHWEETDEDSRILLVSSERNGGTRGPWLPDVTANLQWAFKTISIFSFGRCVPVKRDVASLSKMSRHCDARYPCFTISAAARGGPLHSTCDSARPCGQSAMKPRIVGGTEAIVGAWPWAVILAEQNFAVCGGALIHDRVVLTAAHCFEESVDFLCPAVHICRICVHICRIVCMSWRCGQVERLVMHEHYLRSTVANDIALLLLHENLNYTDHVRPICLLQEEQKLSAGQECIMAGWGSTQGTGTEFVLNEVTVAIVSDEQCSARDWYGSDFLPVQTFVQDTDREAKMLVRPEVRTFLCQSSLSATLVHHTGLASWGFGCGEEKFPGIYTNVSYYLRWIYDNMNKLDVQPCLELIG</sequence>
<evidence type="ECO:0000313" key="3">
    <source>
        <dbReference type="EMBL" id="PVD37434.1"/>
    </source>
</evidence>
<feature type="domain" description="Peptidase S1" evidence="2">
    <location>
        <begin position="194"/>
        <end position="432"/>
    </location>
</feature>
<dbReference type="GO" id="GO:0004252">
    <property type="term" value="F:serine-type endopeptidase activity"/>
    <property type="evidence" value="ECO:0007669"/>
    <property type="project" value="InterPro"/>
</dbReference>
<keyword evidence="1" id="KW-1015">Disulfide bond</keyword>
<dbReference type="Gene3D" id="2.40.10.10">
    <property type="entry name" value="Trypsin-like serine proteases"/>
    <property type="match status" value="1"/>
</dbReference>
<dbReference type="AlphaFoldDB" id="A0A2T7PVI2"/>
<dbReference type="PROSITE" id="PS50240">
    <property type="entry name" value="TRYPSIN_DOM"/>
    <property type="match status" value="1"/>
</dbReference>
<dbReference type="OrthoDB" id="10012881at2759"/>
<dbReference type="PROSITE" id="PS00134">
    <property type="entry name" value="TRYPSIN_HIS"/>
    <property type="match status" value="1"/>
</dbReference>
<name>A0A2T7PVI2_POMCA</name>
<dbReference type="EMBL" id="PZQS01000001">
    <property type="protein sequence ID" value="PVD37434.1"/>
    <property type="molecule type" value="Genomic_DNA"/>
</dbReference>
<dbReference type="CDD" id="cd00190">
    <property type="entry name" value="Tryp_SPc"/>
    <property type="match status" value="1"/>
</dbReference>
<evidence type="ECO:0000259" key="2">
    <source>
        <dbReference type="PROSITE" id="PS50240"/>
    </source>
</evidence>
<dbReference type="Pfam" id="PF00089">
    <property type="entry name" value="Trypsin"/>
    <property type="match status" value="2"/>
</dbReference>
<evidence type="ECO:0000256" key="1">
    <source>
        <dbReference type="ARBA" id="ARBA00023157"/>
    </source>
</evidence>
<dbReference type="InterPro" id="IPR043504">
    <property type="entry name" value="Peptidase_S1_PA_chymotrypsin"/>
</dbReference>
<dbReference type="InterPro" id="IPR001314">
    <property type="entry name" value="Peptidase_S1A"/>
</dbReference>
<dbReference type="InterPro" id="IPR001254">
    <property type="entry name" value="Trypsin_dom"/>
</dbReference>
<accession>A0A2T7PVI2</accession>
<keyword evidence="4" id="KW-1185">Reference proteome</keyword>